<gene>
    <name evidence="3" type="ORF">EDC14_10521</name>
</gene>
<dbReference type="Pfam" id="PF04014">
    <property type="entry name" value="MazE_antitoxin"/>
    <property type="match status" value="1"/>
</dbReference>
<dbReference type="PANTHER" id="PTHR36432">
    <property type="match status" value="1"/>
</dbReference>
<proteinExistence type="predicted"/>
<dbReference type="AlphaFoldDB" id="A0A4R1QXN8"/>
<dbReference type="EMBL" id="SLUN01000052">
    <property type="protein sequence ID" value="TCL56020.1"/>
    <property type="molecule type" value="Genomic_DNA"/>
</dbReference>
<accession>A0A4R1QXN8</accession>
<dbReference type="InterPro" id="IPR037914">
    <property type="entry name" value="SpoVT-AbrB_sf"/>
</dbReference>
<keyword evidence="1" id="KW-0238">DNA-binding</keyword>
<organism evidence="3 4">
    <name type="scientific">Hydrogenispora ethanolica</name>
    <dbReference type="NCBI Taxonomy" id="1082276"/>
    <lineage>
        <taxon>Bacteria</taxon>
        <taxon>Bacillati</taxon>
        <taxon>Bacillota</taxon>
        <taxon>Hydrogenispora</taxon>
    </lineage>
</organism>
<dbReference type="PANTHER" id="PTHR36432:SF1">
    <property type="entry name" value="STAGE V SPORULATION PROTEIN T"/>
    <property type="match status" value="1"/>
</dbReference>
<feature type="domain" description="SpoVT-AbrB" evidence="2">
    <location>
        <begin position="6"/>
        <end position="51"/>
    </location>
</feature>
<dbReference type="InterPro" id="IPR007159">
    <property type="entry name" value="SpoVT-AbrB_dom"/>
</dbReference>
<evidence type="ECO:0000256" key="1">
    <source>
        <dbReference type="PROSITE-ProRule" id="PRU01076"/>
    </source>
</evidence>
<evidence type="ECO:0000313" key="3">
    <source>
        <dbReference type="EMBL" id="TCL56020.1"/>
    </source>
</evidence>
<comment type="caution">
    <text evidence="3">The sequence shown here is derived from an EMBL/GenBank/DDBJ whole genome shotgun (WGS) entry which is preliminary data.</text>
</comment>
<reference evidence="3 4" key="1">
    <citation type="submission" date="2019-03" db="EMBL/GenBank/DDBJ databases">
        <title>Genomic Encyclopedia of Type Strains, Phase IV (KMG-IV): sequencing the most valuable type-strain genomes for metagenomic binning, comparative biology and taxonomic classification.</title>
        <authorList>
            <person name="Goeker M."/>
        </authorList>
    </citation>
    <scope>NUCLEOTIDE SEQUENCE [LARGE SCALE GENOMIC DNA]</scope>
    <source>
        <strain evidence="3 4">LX-B</strain>
    </source>
</reference>
<dbReference type="NCBIfam" id="TIGR01439">
    <property type="entry name" value="lp_hng_hel_AbrB"/>
    <property type="match status" value="1"/>
</dbReference>
<keyword evidence="4" id="KW-1185">Reference proteome</keyword>
<dbReference type="SMART" id="SM00966">
    <property type="entry name" value="SpoVT_AbrB"/>
    <property type="match status" value="1"/>
</dbReference>
<dbReference type="GO" id="GO:0003677">
    <property type="term" value="F:DNA binding"/>
    <property type="evidence" value="ECO:0007669"/>
    <property type="project" value="UniProtKB-UniRule"/>
</dbReference>
<dbReference type="Proteomes" id="UP000295008">
    <property type="component" value="Unassembled WGS sequence"/>
</dbReference>
<dbReference type="SUPFAM" id="SSF89447">
    <property type="entry name" value="AbrB/MazE/MraZ-like"/>
    <property type="match status" value="1"/>
</dbReference>
<dbReference type="InterPro" id="IPR052731">
    <property type="entry name" value="B_subtilis_Trans_State_Reg"/>
</dbReference>
<sequence length="83" mass="9364">MMRPIGAVRRVDCLGRIVIPSEVRRTINIDEADSLEIYVDRDMIVMKKYEPACVFCGSPEGVKIVREKNICASCHRALKDLGL</sequence>
<dbReference type="Gene3D" id="2.10.260.10">
    <property type="match status" value="1"/>
</dbReference>
<protein>
    <submittedName>
        <fullName evidence="3">Transcriptional pleiotropic regulator of transition state genes</fullName>
    </submittedName>
</protein>
<name>A0A4R1QXN8_HYDET</name>
<evidence type="ECO:0000259" key="2">
    <source>
        <dbReference type="PROSITE" id="PS51740"/>
    </source>
</evidence>
<evidence type="ECO:0000313" key="4">
    <source>
        <dbReference type="Proteomes" id="UP000295008"/>
    </source>
</evidence>
<dbReference type="PROSITE" id="PS51740">
    <property type="entry name" value="SPOVT_ABRB"/>
    <property type="match status" value="1"/>
</dbReference>